<dbReference type="EC" id="2.6.1.2" evidence="6"/>
<evidence type="ECO:0000256" key="2">
    <source>
        <dbReference type="ARBA" id="ARBA00007441"/>
    </source>
</evidence>
<keyword evidence="3 8" id="KW-0032">Aminotransferase</keyword>
<evidence type="ECO:0000313" key="8">
    <source>
        <dbReference type="EMBL" id="PRP94182.1"/>
    </source>
</evidence>
<comment type="cofactor">
    <cofactor evidence="1">
        <name>pyridoxal 5'-phosphate</name>
        <dbReference type="ChEBI" id="CHEBI:597326"/>
    </cofactor>
</comment>
<evidence type="ECO:0000256" key="5">
    <source>
        <dbReference type="ARBA" id="ARBA00022898"/>
    </source>
</evidence>
<dbReference type="GO" id="GO:0030170">
    <property type="term" value="F:pyridoxal phosphate binding"/>
    <property type="evidence" value="ECO:0007669"/>
    <property type="project" value="InterPro"/>
</dbReference>
<dbReference type="InterPro" id="IPR051926">
    <property type="entry name" value="Ala_Aminotransferase"/>
</dbReference>
<dbReference type="InterPro" id="IPR015421">
    <property type="entry name" value="PyrdxlP-dep_Trfase_major"/>
</dbReference>
<keyword evidence="4 8" id="KW-0808">Transferase</keyword>
<accession>A0A2S9XMV7</accession>
<dbReference type="SUPFAM" id="SSF53383">
    <property type="entry name" value="PLP-dependent transferases"/>
    <property type="match status" value="1"/>
</dbReference>
<dbReference type="Pfam" id="PF00155">
    <property type="entry name" value="Aminotran_1_2"/>
    <property type="match status" value="1"/>
</dbReference>
<dbReference type="Gene3D" id="3.40.640.10">
    <property type="entry name" value="Type I PLP-dependent aspartate aminotransferase-like (Major domain)"/>
    <property type="match status" value="1"/>
</dbReference>
<keyword evidence="5" id="KW-0663">Pyridoxal phosphate</keyword>
<dbReference type="PANTHER" id="PTHR43488">
    <property type="entry name" value="GLUTAMATE-PYRUVATE AMINOTRANSFERASE ALAA"/>
    <property type="match status" value="1"/>
</dbReference>
<gene>
    <name evidence="8" type="primary">alaA</name>
    <name evidence="8" type="ORF">ENSA5_41370</name>
</gene>
<dbReference type="RefSeq" id="WP_106393427.1">
    <property type="nucleotide sequence ID" value="NZ_PVNK01000179.1"/>
</dbReference>
<evidence type="ECO:0000256" key="6">
    <source>
        <dbReference type="ARBA" id="ARBA00026106"/>
    </source>
</evidence>
<evidence type="ECO:0000313" key="9">
    <source>
        <dbReference type="Proteomes" id="UP000237968"/>
    </source>
</evidence>
<reference evidence="8 9" key="1">
    <citation type="submission" date="2018-03" db="EMBL/GenBank/DDBJ databases">
        <title>Draft Genome Sequences of the Obligatory Marine Myxobacteria Enhygromyxa salina SWB005.</title>
        <authorList>
            <person name="Poehlein A."/>
            <person name="Moghaddam J.A."/>
            <person name="Harms H."/>
            <person name="Alanjari M."/>
            <person name="Koenig G.M."/>
            <person name="Daniel R."/>
            <person name="Schaeberle T.F."/>
        </authorList>
    </citation>
    <scope>NUCLEOTIDE SEQUENCE [LARGE SCALE GENOMIC DNA]</scope>
    <source>
        <strain evidence="8 9">SWB005</strain>
    </source>
</reference>
<dbReference type="PANTHER" id="PTHR43488:SF2">
    <property type="entry name" value="GLUTAMATE-PYRUVATE AMINOTRANSFERASE ALAA"/>
    <property type="match status" value="1"/>
</dbReference>
<dbReference type="InterPro" id="IPR004839">
    <property type="entry name" value="Aminotransferase_I/II_large"/>
</dbReference>
<evidence type="ECO:0000256" key="4">
    <source>
        <dbReference type="ARBA" id="ARBA00022679"/>
    </source>
</evidence>
<dbReference type="AlphaFoldDB" id="A0A2S9XMV7"/>
<keyword evidence="9" id="KW-1185">Reference proteome</keyword>
<proteinExistence type="inferred from homology"/>
<keyword evidence="8" id="KW-0670">Pyruvate</keyword>
<dbReference type="CDD" id="cd00609">
    <property type="entry name" value="AAT_like"/>
    <property type="match status" value="1"/>
</dbReference>
<dbReference type="OrthoDB" id="9763453at2"/>
<protein>
    <recommendedName>
        <fullName evidence="6">alanine transaminase</fullName>
        <ecNumber evidence="6">2.6.1.2</ecNumber>
    </recommendedName>
</protein>
<name>A0A2S9XMV7_9BACT</name>
<evidence type="ECO:0000256" key="1">
    <source>
        <dbReference type="ARBA" id="ARBA00001933"/>
    </source>
</evidence>
<dbReference type="InterPro" id="IPR015424">
    <property type="entry name" value="PyrdxlP-dep_Trfase"/>
</dbReference>
<comment type="caution">
    <text evidence="8">The sequence shown here is derived from an EMBL/GenBank/DDBJ whole genome shotgun (WGS) entry which is preliminary data.</text>
</comment>
<comment type="similarity">
    <text evidence="2">Belongs to the class-I pyridoxal-phosphate-dependent aminotransferase family.</text>
</comment>
<sequence length="396" mass="43787">MFSRRTAWDVSPNRLAHARMHHQRCGRTALDLSCSNPTAVELAYPEEFYAELFDARAMAYEPEPFGLRAGRDAVAEHYYRRRGHRVSGERVCLTASTSEAYAHLLSLLCDPGDIVLVPSPSYPLLDYLAELARIELVTYPVNYDGHWWVDTDSLAKLAREHGPRVKAVICVAPNNPTGSYLTHEELGAIESLCTNAELALIVDEVFSDYPLYPGPRRVGSVVGERECLTFVLSGLSKVAALPQFKLAWTVACGPEELVRPALARLSVIADTYLNLATPVQLALPKIFAASESMQGQIRARALTNLQTLDAAITDSPISRLSVEAGWSTILRLPRLGELDDEGWVLRMLERIDLWAQPGSLYDIPGCHLVISLLTQPQEFAEGLTRAVACVEQVCRC</sequence>
<organism evidence="8 9">
    <name type="scientific">Enhygromyxa salina</name>
    <dbReference type="NCBI Taxonomy" id="215803"/>
    <lineage>
        <taxon>Bacteria</taxon>
        <taxon>Pseudomonadati</taxon>
        <taxon>Myxococcota</taxon>
        <taxon>Polyangia</taxon>
        <taxon>Nannocystales</taxon>
        <taxon>Nannocystaceae</taxon>
        <taxon>Enhygromyxa</taxon>
    </lineage>
</organism>
<evidence type="ECO:0000259" key="7">
    <source>
        <dbReference type="Pfam" id="PF00155"/>
    </source>
</evidence>
<dbReference type="Proteomes" id="UP000237968">
    <property type="component" value="Unassembled WGS sequence"/>
</dbReference>
<evidence type="ECO:0000256" key="3">
    <source>
        <dbReference type="ARBA" id="ARBA00022576"/>
    </source>
</evidence>
<dbReference type="EMBL" id="PVNK01000179">
    <property type="protein sequence ID" value="PRP94182.1"/>
    <property type="molecule type" value="Genomic_DNA"/>
</dbReference>
<feature type="domain" description="Aminotransferase class I/classII large" evidence="7">
    <location>
        <begin position="62"/>
        <end position="365"/>
    </location>
</feature>
<dbReference type="GO" id="GO:0004021">
    <property type="term" value="F:L-alanine:2-oxoglutarate aminotransferase activity"/>
    <property type="evidence" value="ECO:0007669"/>
    <property type="project" value="UniProtKB-EC"/>
</dbReference>